<name>A0ABQ7ZFB7_BRANA</name>
<protein>
    <submittedName>
        <fullName evidence="5">Uncharacterized protein</fullName>
    </submittedName>
</protein>
<dbReference type="Pfam" id="PF00450">
    <property type="entry name" value="Peptidase_S10"/>
    <property type="match status" value="1"/>
</dbReference>
<sequence length="1079" mass="121649">MITLVFCPRDLITCCRRQMGTVCSSGFKDDDHDHDDKKLSHDHDKKLRSTVDDDKSRGFSGKLKSMTRRKTSDPYYSDHYGRKSSKPNENHVNFSGELGPVPPLRSDSTKFMQRNSFLGRAGVMGLEKAVGVIDTLGSSMSGMNPVNGFHSGVLSSSRGRKVTILAFEVANTIAKGAALLQSLSEESLKLMKKDMLRSKGVKKLVSTDTIELQILAASDKREELDLFSGEVIRFGNMCKDLQWHNLDRYFNKLDTENSEHIVLKDEAETAMHELVTLARFTSELYHEWQALDRFEQDYRRKLAEVESLNLSRRGESIVILQNELKQQRKLIIEKLVDVVCYIRQSIVEVFGNNGLKANEGKQGRERLGEAGLSLHYANLIQQIDSIASRPSSLPSNVRDTLYNALPVYVKTALRPRLQSLDPEEELSVSEIKAEMEKSLKWLVPFATNTTKAHQGFGWVGEWANSKIEFGKSKSENNGNPTRLQTLHHADKLKVDSYVLELVVWLHRLIKSSKKRVHGVKLPETNHGSQPNNITISNTQLSLSPDFTYKKQLSLEDRMLLDSVQSTRFGPNLSKSQEFVCLKKKNKNKKGIKIWALSRSTGNSPKVNISGKNSSSDLDVLDGLNFAFRQARMITIILLCLLVTSSSETAPQTQLAAPLEPTGELADASSVIKYLPGFEGPLPFELETGYIGVGEAEEDQMFYYFIKSKRNPEEDPLLVWLSGGPGCSSLTGLFYENGPLAFNVEPYNGSIPSLVSTTYSWTKVANIIYLDQPVGTGFSYSRNGFADRPSDTRAAKRVNEFLRRWLDKHPEYFSNPFYVTGNSYSGKVVPAIVQEISNGNYICCKPQINLQGYVIGNPITNFDFDNNTRVPFAHGMALISDELFESMKRSCGGDYFHVDPLNTECLKLVKDYKKSVSRVHEANVLQSNCDKTSPDCYMYRYSLSEYWANSDSVRSALTVAKGTKGKWEQCNWSLNCKQDIQSSIPYHMNNSVKGYRSLILSGDHDMTIPFIGTQEWIRSLNFSIIEKWRPWMIQDKVAGYTQTYANKMTYATVKGGGHTPEYRPVESFILFERWISGQTL</sequence>
<dbReference type="Pfam" id="PF05003">
    <property type="entry name" value="DUF668"/>
    <property type="match status" value="1"/>
</dbReference>
<evidence type="ECO:0000259" key="4">
    <source>
        <dbReference type="Pfam" id="PF11961"/>
    </source>
</evidence>
<dbReference type="PRINTS" id="PR00724">
    <property type="entry name" value="CRBOXYPTASEC"/>
</dbReference>
<organism evidence="5 6">
    <name type="scientific">Brassica napus</name>
    <name type="common">Rape</name>
    <dbReference type="NCBI Taxonomy" id="3708"/>
    <lineage>
        <taxon>Eukaryota</taxon>
        <taxon>Viridiplantae</taxon>
        <taxon>Streptophyta</taxon>
        <taxon>Embryophyta</taxon>
        <taxon>Tracheophyta</taxon>
        <taxon>Spermatophyta</taxon>
        <taxon>Magnoliopsida</taxon>
        <taxon>eudicotyledons</taxon>
        <taxon>Gunneridae</taxon>
        <taxon>Pentapetalae</taxon>
        <taxon>rosids</taxon>
        <taxon>malvids</taxon>
        <taxon>Brassicales</taxon>
        <taxon>Brassicaceae</taxon>
        <taxon>Brassiceae</taxon>
        <taxon>Brassica</taxon>
    </lineage>
</organism>
<keyword evidence="6" id="KW-1185">Reference proteome</keyword>
<dbReference type="InterPro" id="IPR029058">
    <property type="entry name" value="AB_hydrolase_fold"/>
</dbReference>
<dbReference type="Proteomes" id="UP000824890">
    <property type="component" value="Unassembled WGS sequence"/>
</dbReference>
<gene>
    <name evidence="5" type="ORF">HID58_066316</name>
</gene>
<dbReference type="InterPro" id="IPR045021">
    <property type="entry name" value="PSI1/2/3"/>
</dbReference>
<feature type="domain" description="DUF668" evidence="3">
    <location>
        <begin position="366"/>
        <end position="451"/>
    </location>
</feature>
<dbReference type="InterPro" id="IPR021864">
    <property type="entry name" value="DUF3475"/>
</dbReference>
<dbReference type="PANTHER" id="PTHR31730">
    <property type="entry name" value="OS01G0873900 PROTEIN"/>
    <property type="match status" value="1"/>
</dbReference>
<dbReference type="Pfam" id="PF11961">
    <property type="entry name" value="DUF3475"/>
    <property type="match status" value="1"/>
</dbReference>
<dbReference type="SUPFAM" id="SSF53474">
    <property type="entry name" value="alpha/beta-Hydrolases"/>
    <property type="match status" value="1"/>
</dbReference>
<dbReference type="EMBL" id="JAGKQM010000015">
    <property type="protein sequence ID" value="KAH0878922.1"/>
    <property type="molecule type" value="Genomic_DNA"/>
</dbReference>
<feature type="domain" description="DUF3475" evidence="4">
    <location>
        <begin position="164"/>
        <end position="220"/>
    </location>
</feature>
<dbReference type="InterPro" id="IPR001563">
    <property type="entry name" value="Peptidase_S10"/>
</dbReference>
<dbReference type="PANTHER" id="PTHR31730:SF18">
    <property type="entry name" value="PROTEIN PSK SIMULATOR 2"/>
    <property type="match status" value="1"/>
</dbReference>
<dbReference type="Gene3D" id="3.40.50.1820">
    <property type="entry name" value="alpha/beta hydrolase"/>
    <property type="match status" value="1"/>
</dbReference>
<evidence type="ECO:0000256" key="2">
    <source>
        <dbReference type="SAM" id="MobiDB-lite"/>
    </source>
</evidence>
<dbReference type="InterPro" id="IPR007700">
    <property type="entry name" value="DUF668"/>
</dbReference>
<reference evidence="5 6" key="1">
    <citation type="submission" date="2021-05" db="EMBL/GenBank/DDBJ databases">
        <title>Genome Assembly of Synthetic Allotetraploid Brassica napus Reveals Homoeologous Exchanges between Subgenomes.</title>
        <authorList>
            <person name="Davis J.T."/>
        </authorList>
    </citation>
    <scope>NUCLEOTIDE SEQUENCE [LARGE SCALE GENOMIC DNA]</scope>
    <source>
        <strain evidence="6">cv. Da-Ae</strain>
        <tissue evidence="5">Seedling</tissue>
    </source>
</reference>
<comment type="caution">
    <text evidence="5">The sequence shown here is derived from an EMBL/GenBank/DDBJ whole genome shotgun (WGS) entry which is preliminary data.</text>
</comment>
<comment type="similarity">
    <text evidence="1">Belongs to the peptidase S10 family.</text>
</comment>
<accession>A0ABQ7ZFB7</accession>
<feature type="region of interest" description="Disordered" evidence="2">
    <location>
        <begin position="26"/>
        <end position="106"/>
    </location>
</feature>
<evidence type="ECO:0000259" key="3">
    <source>
        <dbReference type="Pfam" id="PF05003"/>
    </source>
</evidence>
<evidence type="ECO:0000313" key="6">
    <source>
        <dbReference type="Proteomes" id="UP000824890"/>
    </source>
</evidence>
<evidence type="ECO:0000313" key="5">
    <source>
        <dbReference type="EMBL" id="KAH0878922.1"/>
    </source>
</evidence>
<proteinExistence type="inferred from homology"/>
<evidence type="ECO:0000256" key="1">
    <source>
        <dbReference type="ARBA" id="ARBA00009431"/>
    </source>
</evidence>
<feature type="compositionally biased region" description="Basic and acidic residues" evidence="2">
    <location>
        <begin position="27"/>
        <end position="57"/>
    </location>
</feature>